<dbReference type="InterPro" id="IPR001394">
    <property type="entry name" value="Peptidase_C19_UCH"/>
</dbReference>
<keyword evidence="3" id="KW-0175">Coiled coil</keyword>
<feature type="domain" description="USP" evidence="5">
    <location>
        <begin position="943"/>
        <end position="1270"/>
    </location>
</feature>
<sequence>MGHKKRNKPSRSKPSGSRAGELAESLESLTVNDSEGSDSASYESIKVECEKALSALSRGNHNKALRAMKNLCVKHSNSPYAALIHRAHVTVYQKMASLGGEYLNKDQHMKDAIESAKKATVMSPDSIEFAHFYANLLYEGANEGNGYEEAVKECERALAIESPDDPGKELLLESQVRLPTPEARIKQVVNEIRNLIQMSHIASISTLMKHLRNGDETFRLIPITSGAMELSSVQPRRPSEIKKATKTPEDRRPDEIKKATKTPEDRRKEIEAQVAAARWLLMQNSESGPSQNEVANKRKKHEESQVKLLAAEARVQNIEDEFRNLIQKINIASIATWMKQLRDGDGKSRLISASSVLNDLSSVQPRRPTKTPEERRKEIEAQVAAARLLMQKSESGQSLNEGDKGLDPSTGGLAEKDATEKSDAAREAFLAELALDSEKNSGGGNDNLKHATEKTKAKKRNKDYRKRKGAKASTKIVQPIHDHETSECISSRDVTDKENEGGELIIVGSKDSPSLEECKLGNMLEEEERKLEETSEYQRKIENEAKLKYLAGEHEVVGTALSEKMPGGNDNLKHATEKTKAKKRNKDYRKRKGAKASTKIVQPIHDHETSECISSRGVTDKENEGGELIIVGSKDFPSLEECKLGNMLEEEERKLEETSEYQRKIENEAKLKYLAGEHEVVGTELSEKMPAQVPDVYSRYKEDQDGREQGKNKAKDSMFPTDESPDILEGLLRNTADVDANRVDNQNEGMLEAETAVSDQTGRKSRHLKGLKKIHEGKYQTVSSDADKNRISGLMSFENLKAVILNSHSYKEDQDAREQGKNKAKDSMFPTDESPDILEGLLRNTADVDANRAENQNEGMLEAETAVSDQTGRKRRRKKGLKKIHEGKYQTVSSGADKNMVSRLMSSENLQGMISKSHSEICYSGELPMEGATETAGVKVYGTGLQNEIGEYNCFLNVIIQSLWNLSHFRDEFLRSSSNHVHIGNPCVTCALYGIFTALCLDTQREAVAPTSLRTALSNLYPDSNFFQEGEMNDASEVLDAIFDCLHQSFASDLGSAETKSTSTRLDSWDCTNCACIVHSIFGMDIFEKMLCPKCNLESRHLKYTAFFHLINANALRMTKVKHQESSFDELMNLVQRDHLLSCDPDAGGCGKHNFIDHFLSTPPHVFTIVLGWTNTCESLDDIRATLAAISTEIDISVPYHGLDPNNRYSLASVVSYYRHHYHCVAYSRHHEKWIMYDDVTVKVIGSWDDVLMMCIKGHLQPQVFFYEAAN</sequence>
<evidence type="ECO:0000256" key="1">
    <source>
        <dbReference type="ARBA" id="ARBA00022786"/>
    </source>
</evidence>
<feature type="coiled-coil region" evidence="3">
    <location>
        <begin position="301"/>
        <end position="328"/>
    </location>
</feature>
<proteinExistence type="predicted"/>
<dbReference type="Proteomes" id="UP001152523">
    <property type="component" value="Unassembled WGS sequence"/>
</dbReference>
<keyword evidence="1" id="KW-0833">Ubl conjugation pathway</keyword>
<feature type="compositionally biased region" description="Basic residues" evidence="4">
    <location>
        <begin position="580"/>
        <end position="594"/>
    </location>
</feature>
<protein>
    <recommendedName>
        <fullName evidence="5">USP domain-containing protein</fullName>
    </recommendedName>
</protein>
<evidence type="ECO:0000256" key="4">
    <source>
        <dbReference type="SAM" id="MobiDB-lite"/>
    </source>
</evidence>
<dbReference type="CDD" id="cd02257">
    <property type="entry name" value="Peptidase_C19"/>
    <property type="match status" value="1"/>
</dbReference>
<accession>A0AAV0FXI7</accession>
<dbReference type="PROSITE" id="PS50235">
    <property type="entry name" value="USP_3"/>
    <property type="match status" value="1"/>
</dbReference>
<dbReference type="GO" id="GO:0004843">
    <property type="term" value="F:cysteine-type deubiquitinase activity"/>
    <property type="evidence" value="ECO:0007669"/>
    <property type="project" value="InterPro"/>
</dbReference>
<reference evidence="6" key="1">
    <citation type="submission" date="2022-07" db="EMBL/GenBank/DDBJ databases">
        <authorList>
            <person name="Macas J."/>
            <person name="Novak P."/>
            <person name="Neumann P."/>
        </authorList>
    </citation>
    <scope>NUCLEOTIDE SEQUENCE</scope>
</reference>
<feature type="compositionally biased region" description="Basic residues" evidence="4">
    <location>
        <begin position="1"/>
        <end position="11"/>
    </location>
</feature>
<dbReference type="InterPro" id="IPR006866">
    <property type="entry name" value="DUF627_N"/>
</dbReference>
<dbReference type="InterPro" id="IPR011990">
    <property type="entry name" value="TPR-like_helical_dom_sf"/>
</dbReference>
<feature type="compositionally biased region" description="Basic and acidic residues" evidence="4">
    <location>
        <begin position="810"/>
        <end position="826"/>
    </location>
</feature>
<dbReference type="Pfam" id="PF04781">
    <property type="entry name" value="DUF627"/>
    <property type="match status" value="1"/>
</dbReference>
<comment type="caution">
    <text evidence="6">The sequence shown here is derived from an EMBL/GenBank/DDBJ whole genome shotgun (WGS) entry which is preliminary data.</text>
</comment>
<feature type="compositionally biased region" description="Basic and acidic residues" evidence="4">
    <location>
        <begin position="699"/>
        <end position="716"/>
    </location>
</feature>
<dbReference type="EMBL" id="CAMAPF010001023">
    <property type="protein sequence ID" value="CAH9140297.1"/>
    <property type="molecule type" value="Genomic_DNA"/>
</dbReference>
<feature type="compositionally biased region" description="Basic residues" evidence="4">
    <location>
        <begin position="456"/>
        <end position="470"/>
    </location>
</feature>
<feature type="region of interest" description="Disordered" evidence="4">
    <location>
        <begin position="810"/>
        <end position="835"/>
    </location>
</feature>
<evidence type="ECO:0000259" key="5">
    <source>
        <dbReference type="PROSITE" id="PS50235"/>
    </source>
</evidence>
<dbReference type="Gene3D" id="1.25.40.10">
    <property type="entry name" value="Tetratricopeptide repeat domain"/>
    <property type="match status" value="1"/>
</dbReference>
<organism evidence="6 7">
    <name type="scientific">Cuscuta epithymum</name>
    <dbReference type="NCBI Taxonomy" id="186058"/>
    <lineage>
        <taxon>Eukaryota</taxon>
        <taxon>Viridiplantae</taxon>
        <taxon>Streptophyta</taxon>
        <taxon>Embryophyta</taxon>
        <taxon>Tracheophyta</taxon>
        <taxon>Spermatophyta</taxon>
        <taxon>Magnoliopsida</taxon>
        <taxon>eudicotyledons</taxon>
        <taxon>Gunneridae</taxon>
        <taxon>Pentapetalae</taxon>
        <taxon>asterids</taxon>
        <taxon>lamiids</taxon>
        <taxon>Solanales</taxon>
        <taxon>Convolvulaceae</taxon>
        <taxon>Cuscuteae</taxon>
        <taxon>Cuscuta</taxon>
        <taxon>Cuscuta subgen. Cuscuta</taxon>
    </lineage>
</organism>
<feature type="compositionally biased region" description="Basic and acidic residues" evidence="4">
    <location>
        <begin position="237"/>
        <end position="268"/>
    </location>
</feature>
<feature type="region of interest" description="Disordered" evidence="4">
    <location>
        <begin position="392"/>
        <end position="422"/>
    </location>
</feature>
<dbReference type="GO" id="GO:0016579">
    <property type="term" value="P:protein deubiquitination"/>
    <property type="evidence" value="ECO:0007669"/>
    <property type="project" value="InterPro"/>
</dbReference>
<dbReference type="InterPro" id="IPR052398">
    <property type="entry name" value="Ubiquitin_hydrolase_53/54"/>
</dbReference>
<feature type="compositionally biased region" description="Polar residues" evidence="4">
    <location>
        <begin position="27"/>
        <end position="39"/>
    </location>
</feature>
<dbReference type="AlphaFoldDB" id="A0AAV0FXI7"/>
<gene>
    <name evidence="6" type="ORF">CEPIT_LOCUS38235</name>
</gene>
<dbReference type="InterPro" id="IPR038765">
    <property type="entry name" value="Papain-like_cys_pep_sf"/>
</dbReference>
<dbReference type="PANTHER" id="PTHR22975:SF9">
    <property type="entry name" value="ECHINUS SPLICE FORM 3"/>
    <property type="match status" value="1"/>
</dbReference>
<feature type="region of interest" description="Disordered" evidence="4">
    <location>
        <begin position="699"/>
        <end position="724"/>
    </location>
</feature>
<feature type="region of interest" description="Disordered" evidence="4">
    <location>
        <begin position="1"/>
        <end position="39"/>
    </location>
</feature>
<evidence type="ECO:0000256" key="2">
    <source>
        <dbReference type="ARBA" id="ARBA00022801"/>
    </source>
</evidence>
<dbReference type="InterPro" id="IPR028889">
    <property type="entry name" value="USP"/>
</dbReference>
<feature type="region of interest" description="Disordered" evidence="4">
    <location>
        <begin position="562"/>
        <end position="619"/>
    </location>
</feature>
<dbReference type="Gene3D" id="3.90.70.10">
    <property type="entry name" value="Cysteine proteinases"/>
    <property type="match status" value="1"/>
</dbReference>
<feature type="region of interest" description="Disordered" evidence="4">
    <location>
        <begin position="436"/>
        <end position="482"/>
    </location>
</feature>
<keyword evidence="2" id="KW-0378">Hydrolase</keyword>
<feature type="region of interest" description="Disordered" evidence="4">
    <location>
        <begin position="229"/>
        <end position="268"/>
    </location>
</feature>
<keyword evidence="7" id="KW-1185">Reference proteome</keyword>
<evidence type="ECO:0000256" key="3">
    <source>
        <dbReference type="SAM" id="Coils"/>
    </source>
</evidence>
<dbReference type="SUPFAM" id="SSF48452">
    <property type="entry name" value="TPR-like"/>
    <property type="match status" value="1"/>
</dbReference>
<evidence type="ECO:0000313" key="6">
    <source>
        <dbReference type="EMBL" id="CAH9140297.1"/>
    </source>
</evidence>
<evidence type="ECO:0000313" key="7">
    <source>
        <dbReference type="Proteomes" id="UP001152523"/>
    </source>
</evidence>
<dbReference type="Pfam" id="PF00443">
    <property type="entry name" value="UCH"/>
    <property type="match status" value="1"/>
</dbReference>
<dbReference type="PANTHER" id="PTHR22975">
    <property type="entry name" value="UBIQUITIN SPECIFIC PROTEINASE"/>
    <property type="match status" value="1"/>
</dbReference>
<name>A0AAV0FXI7_9ASTE</name>
<dbReference type="SUPFAM" id="SSF54001">
    <property type="entry name" value="Cysteine proteinases"/>
    <property type="match status" value="1"/>
</dbReference>